<gene>
    <name evidence="5" type="primary">dld</name>
    <name evidence="10" type="ORF">CVO77_14750</name>
</gene>
<dbReference type="NCBIfam" id="NF008387">
    <property type="entry name" value="PRK11183.1"/>
    <property type="match status" value="1"/>
</dbReference>
<dbReference type="PANTHER" id="PTHR43716:SF1">
    <property type="entry name" value="D-2-HYDROXYGLUTARATE DEHYDROGENASE, MITOCHONDRIAL"/>
    <property type="match status" value="1"/>
</dbReference>
<dbReference type="InterPro" id="IPR016164">
    <property type="entry name" value="FAD-linked_Oxase-like_C"/>
</dbReference>
<evidence type="ECO:0000313" key="10">
    <source>
        <dbReference type="EMBL" id="PQM26316.1"/>
    </source>
</evidence>
<dbReference type="InterPro" id="IPR016173">
    <property type="entry name" value="D-lactate_DH_C-sub2"/>
</dbReference>
<evidence type="ECO:0000256" key="4">
    <source>
        <dbReference type="ARBA" id="ARBA00023002"/>
    </source>
</evidence>
<dbReference type="PANTHER" id="PTHR43716">
    <property type="entry name" value="D-2-HYDROXYGLUTARATE DEHYDROGENASE, MITOCHONDRIAL"/>
    <property type="match status" value="1"/>
</dbReference>
<evidence type="ECO:0000256" key="7">
    <source>
        <dbReference type="PIRSR" id="PIRSR000101-1"/>
    </source>
</evidence>
<feature type="domain" description="FAD-binding PCMH-type" evidence="9">
    <location>
        <begin position="36"/>
        <end position="209"/>
    </location>
</feature>
<dbReference type="GO" id="GO:0048038">
    <property type="term" value="F:quinone binding"/>
    <property type="evidence" value="ECO:0007669"/>
    <property type="project" value="UniProtKB-KW"/>
</dbReference>
<dbReference type="Pfam" id="PF09330">
    <property type="entry name" value="Lact-deh-memb"/>
    <property type="match status" value="1"/>
</dbReference>
<dbReference type="Gene3D" id="3.30.70.610">
    <property type="entry name" value="D-lactate dehydrogenase, cap domain, subdomain 1"/>
    <property type="match status" value="2"/>
</dbReference>
<comment type="cofactor">
    <cofactor evidence="1 5 6 7">
        <name>FAD</name>
        <dbReference type="ChEBI" id="CHEBI:57692"/>
    </cofactor>
</comment>
<keyword evidence="5" id="KW-0472">Membrane</keyword>
<dbReference type="InterPro" id="IPR051264">
    <property type="entry name" value="FAD-oxidored/transferase_4"/>
</dbReference>
<dbReference type="GO" id="GO:0022904">
    <property type="term" value="P:respiratory electron transport chain"/>
    <property type="evidence" value="ECO:0007669"/>
    <property type="project" value="InterPro"/>
</dbReference>
<dbReference type="InterPro" id="IPR016166">
    <property type="entry name" value="FAD-bd_PCMH"/>
</dbReference>
<feature type="binding site" evidence="5 7">
    <location>
        <position position="255"/>
    </location>
    <ligand>
        <name>FAD</name>
        <dbReference type="ChEBI" id="CHEBI:57692"/>
    </ligand>
</feature>
<feature type="region of interest" description="Disordered" evidence="8">
    <location>
        <begin position="541"/>
        <end position="562"/>
    </location>
</feature>
<dbReference type="Gene3D" id="3.30.1370.20">
    <property type="entry name" value="D-lactate dehydrogenase, cap domain, subdomain 2"/>
    <property type="match status" value="1"/>
</dbReference>
<dbReference type="Proteomes" id="UP000238954">
    <property type="component" value="Chromosome"/>
</dbReference>
<evidence type="ECO:0000256" key="3">
    <source>
        <dbReference type="ARBA" id="ARBA00022827"/>
    </source>
</evidence>
<evidence type="ECO:0000256" key="8">
    <source>
        <dbReference type="SAM" id="MobiDB-lite"/>
    </source>
</evidence>
<feature type="binding site" evidence="7">
    <location>
        <position position="250"/>
    </location>
    <ligand>
        <name>FAD</name>
        <dbReference type="ChEBI" id="CHEBI:57692"/>
    </ligand>
</feature>
<dbReference type="SUPFAM" id="SSF55103">
    <property type="entry name" value="FAD-linked oxidases, C-terminal domain"/>
    <property type="match status" value="1"/>
</dbReference>
<dbReference type="InterPro" id="IPR012256">
    <property type="entry name" value="D_lactate_DH"/>
</dbReference>
<feature type="binding site" evidence="5 7">
    <location>
        <begin position="70"/>
        <end position="74"/>
    </location>
    <ligand>
        <name>FAD</name>
        <dbReference type="ChEBI" id="CHEBI:57692"/>
    </ligand>
</feature>
<evidence type="ECO:0000313" key="11">
    <source>
        <dbReference type="Proteomes" id="UP000238954"/>
    </source>
</evidence>
<evidence type="ECO:0000256" key="1">
    <source>
        <dbReference type="ARBA" id="ARBA00001974"/>
    </source>
</evidence>
<dbReference type="SUPFAM" id="SSF56176">
    <property type="entry name" value="FAD-binding/transporter-associated domain-like"/>
    <property type="match status" value="1"/>
</dbReference>
<reference evidence="11" key="1">
    <citation type="submission" date="2017-11" db="EMBL/GenBank/DDBJ databases">
        <title>The complete genome sequence of Sphingopyxis pomeranensis sp. nov. strain WS5A3p.</title>
        <authorList>
            <person name="Kaminski M.A."/>
        </authorList>
    </citation>
    <scope>NUCLEOTIDE SEQUENCE [LARGE SCALE GENOMIC DNA]</scope>
    <source>
        <strain evidence="11">WS5A3p</strain>
    </source>
</reference>
<keyword evidence="11" id="KW-1185">Reference proteome</keyword>
<evidence type="ECO:0000259" key="9">
    <source>
        <dbReference type="PROSITE" id="PS51387"/>
    </source>
</evidence>
<keyword evidence="5" id="KW-0997">Cell inner membrane</keyword>
<dbReference type="PROSITE" id="PS51387">
    <property type="entry name" value="FAD_PCMH"/>
    <property type="match status" value="1"/>
</dbReference>
<dbReference type="InterPro" id="IPR006094">
    <property type="entry name" value="Oxid_FAD_bind_N"/>
</dbReference>
<proteinExistence type="inferred from homology"/>
<dbReference type="InterPro" id="IPR016167">
    <property type="entry name" value="FAD-bd_PCMH_sub1"/>
</dbReference>
<organism evidence="10 11">
    <name type="scientific">Sphingopyxis lindanitolerans</name>
    <dbReference type="NCBI Taxonomy" id="2054227"/>
    <lineage>
        <taxon>Bacteria</taxon>
        <taxon>Pseudomonadati</taxon>
        <taxon>Pseudomonadota</taxon>
        <taxon>Alphaproteobacteria</taxon>
        <taxon>Sphingomonadales</taxon>
        <taxon>Sphingomonadaceae</taxon>
        <taxon>Sphingopyxis</taxon>
    </lineage>
</organism>
<dbReference type="InterPro" id="IPR036318">
    <property type="entry name" value="FAD-bd_PCMH-like_sf"/>
</dbReference>
<comment type="subcellular location">
    <subcellularLocation>
        <location evidence="5">Cell inner membrane</location>
        <topology evidence="5">Peripheral membrane protein</topology>
        <orientation evidence="5">Cytoplasmic side</orientation>
    </subcellularLocation>
</comment>
<dbReference type="GO" id="GO:0071949">
    <property type="term" value="F:FAD binding"/>
    <property type="evidence" value="ECO:0007669"/>
    <property type="project" value="InterPro"/>
</dbReference>
<dbReference type="RefSeq" id="WP_105999693.1">
    <property type="nucleotide sequence ID" value="NZ_CM009578.1"/>
</dbReference>
<keyword evidence="2 5" id="KW-0285">Flavoprotein</keyword>
<evidence type="ECO:0000256" key="6">
    <source>
        <dbReference type="PIRNR" id="PIRNR000101"/>
    </source>
</evidence>
<comment type="caution">
    <text evidence="10">The sequence shown here is derived from an EMBL/GenBank/DDBJ whole genome shotgun (WGS) entry which is preliminary data.</text>
</comment>
<comment type="similarity">
    <text evidence="5">Belongs to the quinone-dependent D-lactate dehydrogenase family.</text>
</comment>
<keyword evidence="5" id="KW-1003">Cell membrane</keyword>
<protein>
    <recommendedName>
        <fullName evidence="5">Quinone-dependent D-lactate dehydrogenase</fullName>
        <ecNumber evidence="5">1.1.5.12</ecNumber>
    </recommendedName>
    <alternativeName>
        <fullName evidence="5">D-lactate dehydrogenase</fullName>
        <shortName evidence="5">D-LDH</shortName>
    </alternativeName>
</protein>
<dbReference type="InterPro" id="IPR016169">
    <property type="entry name" value="FAD-bd_PCMH_sub2"/>
</dbReference>
<name>A0A2S8B1W0_9SPHN</name>
<sequence length="562" mass="61433">MNSADLTQRLAEIVGQRHLVTRTTAMRRFTKGYRFGDGSAVAVAVPGTLVELWRALEACTAANAIVIMQAANTGLTGGSTPFGTYDRPVVLISTKRLATIFLVDGGRQAICLPGATLDQLERKLAPLGREPHSVIGSSCFGASVIGGICNNSGGALIHRGPAYTEMGLFARRDEAGQLQLVNQLGVELPEGAEAMLSALEGGRFELSPSTVAEAPASAIDYEQRVRRVDDATPARYNADPSYLHGASGSAGHLAVFAVRTDCFAKAAKTQVFYIGTNDPGELAKIRRDVLSTFATLPISAEYLHRGAFDLASTYGKDMFLAIRRLGTGHLPLINAWKDRLDRLASRVPILPDNLSDRILRALARPLPPHLPPRLRAFRDRFEHHLLIRTGDKGTEEMATYLANAIPRMTGAYLICSPREGEDAFLHRFVAAGAAVRYRSLNPHNSAGLVSLDIALPRNKIDWLEVLPPSISRKILATSSYGHFFCHVFHQDYIAVAGCDLERLEEELLEFQSARGAKYPAEHNVGHLYRAEETLEQHFRNLDPTNSFNPGVGRLPRAKDWKP</sequence>
<dbReference type="EMBL" id="PHFW01000003">
    <property type="protein sequence ID" value="PQM26316.1"/>
    <property type="molecule type" value="Genomic_DNA"/>
</dbReference>
<keyword evidence="4 5" id="KW-0560">Oxidoreductase</keyword>
<dbReference type="PIRSF" id="PIRSF000101">
    <property type="entry name" value="D-lactate_dh"/>
    <property type="match status" value="1"/>
</dbReference>
<dbReference type="InterPro" id="IPR016172">
    <property type="entry name" value="D-lactate_DH_C-sub1"/>
</dbReference>
<dbReference type="GO" id="GO:0102029">
    <property type="term" value="F:D-lactate dehydrogenase (quinone) activity"/>
    <property type="evidence" value="ECO:0007669"/>
    <property type="project" value="UniProtKB-EC"/>
</dbReference>
<evidence type="ECO:0000256" key="2">
    <source>
        <dbReference type="ARBA" id="ARBA00022630"/>
    </source>
</evidence>
<dbReference type="GO" id="GO:0031234">
    <property type="term" value="C:extrinsic component of cytoplasmic side of plasma membrane"/>
    <property type="evidence" value="ECO:0007669"/>
    <property type="project" value="UniProtKB-UniRule"/>
</dbReference>
<dbReference type="GO" id="GO:0055085">
    <property type="term" value="P:transmembrane transport"/>
    <property type="evidence" value="ECO:0007669"/>
    <property type="project" value="InterPro"/>
</dbReference>
<dbReference type="OrthoDB" id="9772552at2"/>
<feature type="binding site" evidence="5 7">
    <location>
        <position position="136"/>
    </location>
    <ligand>
        <name>FAD</name>
        <dbReference type="ChEBI" id="CHEBI:57692"/>
    </ligand>
</feature>
<dbReference type="GO" id="GO:0004458">
    <property type="term" value="F:D-lactate dehydrogenase (cytochrome) activity"/>
    <property type="evidence" value="ECO:0007669"/>
    <property type="project" value="UniProtKB-UniRule"/>
</dbReference>
<feature type="binding site" evidence="5 7">
    <location>
        <begin position="78"/>
        <end position="79"/>
    </location>
    <ligand>
        <name>FAD</name>
        <dbReference type="ChEBI" id="CHEBI:57692"/>
    </ligand>
</feature>
<dbReference type="Pfam" id="PF01565">
    <property type="entry name" value="FAD_binding_4"/>
    <property type="match status" value="1"/>
</dbReference>
<dbReference type="EC" id="1.1.5.12" evidence="5"/>
<dbReference type="AlphaFoldDB" id="A0A2S8B1W0"/>
<evidence type="ECO:0000256" key="5">
    <source>
        <dbReference type="HAMAP-Rule" id="MF_02092"/>
    </source>
</evidence>
<accession>A0A2S8B1W0</accession>
<dbReference type="InterPro" id="IPR015409">
    <property type="entry name" value="Lactate_DH_C"/>
</dbReference>
<feature type="binding site" evidence="5 7">
    <location>
        <position position="143"/>
    </location>
    <ligand>
        <name>FAD</name>
        <dbReference type="ChEBI" id="CHEBI:57692"/>
    </ligand>
</feature>
<feature type="binding site" evidence="5 7">
    <location>
        <position position="153"/>
    </location>
    <ligand>
        <name>FAD</name>
        <dbReference type="ChEBI" id="CHEBI:57692"/>
    </ligand>
</feature>
<keyword evidence="3 5" id="KW-0274">FAD</keyword>
<comment type="catalytic activity">
    <reaction evidence="5 6">
        <text>(R)-lactate + a quinone = a quinol + pyruvate</text>
        <dbReference type="Rhea" id="RHEA:51468"/>
        <dbReference type="ChEBI" id="CHEBI:15361"/>
        <dbReference type="ChEBI" id="CHEBI:16004"/>
        <dbReference type="ChEBI" id="CHEBI:24646"/>
        <dbReference type="ChEBI" id="CHEBI:132124"/>
        <dbReference type="EC" id="1.1.5.12"/>
    </reaction>
</comment>
<dbReference type="GO" id="GO:0006089">
    <property type="term" value="P:lactate metabolic process"/>
    <property type="evidence" value="ECO:0007669"/>
    <property type="project" value="UniProtKB-UniRule"/>
</dbReference>
<dbReference type="Gene3D" id="3.30.465.10">
    <property type="match status" value="1"/>
</dbReference>
<dbReference type="Gene3D" id="3.30.43.10">
    <property type="entry name" value="Uridine Diphospho-n-acetylenolpyruvylglucosamine Reductase, domain 2"/>
    <property type="match status" value="1"/>
</dbReference>
<dbReference type="HAMAP" id="MF_02092">
    <property type="entry name" value="DLDH_Dld"/>
    <property type="match status" value="1"/>
</dbReference>
<comment type="function">
    <text evidence="5 6">Catalyzes the oxidation of D-lactate to pyruvate.</text>
</comment>
<keyword evidence="5 6" id="KW-0874">Quinone</keyword>